<evidence type="ECO:0000313" key="2">
    <source>
        <dbReference type="Proteomes" id="UP001305647"/>
    </source>
</evidence>
<gene>
    <name evidence="1" type="ORF">N658DRAFT_341294</name>
</gene>
<proteinExistence type="predicted"/>
<reference evidence="1" key="1">
    <citation type="journal article" date="2023" name="Mol. Phylogenet. Evol.">
        <title>Genome-scale phylogeny and comparative genomics of the fungal order Sordariales.</title>
        <authorList>
            <person name="Hensen N."/>
            <person name="Bonometti L."/>
            <person name="Westerberg I."/>
            <person name="Brannstrom I.O."/>
            <person name="Guillou S."/>
            <person name="Cros-Aarteil S."/>
            <person name="Calhoun S."/>
            <person name="Haridas S."/>
            <person name="Kuo A."/>
            <person name="Mondo S."/>
            <person name="Pangilinan J."/>
            <person name="Riley R."/>
            <person name="LaButti K."/>
            <person name="Andreopoulos B."/>
            <person name="Lipzen A."/>
            <person name="Chen C."/>
            <person name="Yan M."/>
            <person name="Daum C."/>
            <person name="Ng V."/>
            <person name="Clum A."/>
            <person name="Steindorff A."/>
            <person name="Ohm R.A."/>
            <person name="Martin F."/>
            <person name="Silar P."/>
            <person name="Natvig D.O."/>
            <person name="Lalanne C."/>
            <person name="Gautier V."/>
            <person name="Ament-Velasquez S.L."/>
            <person name="Kruys A."/>
            <person name="Hutchinson M.I."/>
            <person name="Powell A.J."/>
            <person name="Barry K."/>
            <person name="Miller A.N."/>
            <person name="Grigoriev I.V."/>
            <person name="Debuchy R."/>
            <person name="Gladieux P."/>
            <person name="Hiltunen Thoren M."/>
            <person name="Johannesson H."/>
        </authorList>
    </citation>
    <scope>NUCLEOTIDE SEQUENCE</scope>
    <source>
        <strain evidence="1">CBS 757.83</strain>
    </source>
</reference>
<dbReference type="EMBL" id="MU863631">
    <property type="protein sequence ID" value="KAK4102565.1"/>
    <property type="molecule type" value="Genomic_DNA"/>
</dbReference>
<reference evidence="1" key="2">
    <citation type="submission" date="2023-05" db="EMBL/GenBank/DDBJ databases">
        <authorList>
            <consortium name="Lawrence Berkeley National Laboratory"/>
            <person name="Steindorff A."/>
            <person name="Hensen N."/>
            <person name="Bonometti L."/>
            <person name="Westerberg I."/>
            <person name="Brannstrom I.O."/>
            <person name="Guillou S."/>
            <person name="Cros-Aarteil S."/>
            <person name="Calhoun S."/>
            <person name="Haridas S."/>
            <person name="Kuo A."/>
            <person name="Mondo S."/>
            <person name="Pangilinan J."/>
            <person name="Riley R."/>
            <person name="Labutti K."/>
            <person name="Andreopoulos B."/>
            <person name="Lipzen A."/>
            <person name="Chen C."/>
            <person name="Yanf M."/>
            <person name="Daum C."/>
            <person name="Ng V."/>
            <person name="Clum A."/>
            <person name="Ohm R."/>
            <person name="Martin F."/>
            <person name="Silar P."/>
            <person name="Natvig D."/>
            <person name="Lalanne C."/>
            <person name="Gautier V."/>
            <person name="Ament-Velasquez S.L."/>
            <person name="Kruys A."/>
            <person name="Hutchinson M.I."/>
            <person name="Powell A.J."/>
            <person name="Barry K."/>
            <person name="Miller A.N."/>
            <person name="Grigoriev I.V."/>
            <person name="Debuchy R."/>
            <person name="Gladieux P."/>
            <person name="Thoren M.H."/>
            <person name="Johannesson H."/>
        </authorList>
    </citation>
    <scope>NUCLEOTIDE SEQUENCE</scope>
    <source>
        <strain evidence="1">CBS 757.83</strain>
    </source>
</reference>
<sequence length="213" mass="24300">MLGNWVSQDRYASLSVLGVWVDPNSEYVLARHSRLDYTSPADLQPGGQAQGWRLTILLRRLFAHRPAFQLRCTIQVPRTSNIYHDNFPFGDRSQLATGCSGPDDAAPQYQAPPVQFLFKNGGISKPFDFRSNELLHRGTFDVKDRAHIQSAKENTKRKHRLENKKAHLLSRNPRGQHSRSCSSDRISSFFVCDFKCFRYSINQPALTTKEAFS</sequence>
<name>A0AAN6T2D2_9PEZI</name>
<dbReference type="Proteomes" id="UP001305647">
    <property type="component" value="Unassembled WGS sequence"/>
</dbReference>
<evidence type="ECO:0000313" key="1">
    <source>
        <dbReference type="EMBL" id="KAK4102565.1"/>
    </source>
</evidence>
<protein>
    <submittedName>
        <fullName evidence="1">Uncharacterized protein</fullName>
    </submittedName>
</protein>
<comment type="caution">
    <text evidence="1">The sequence shown here is derived from an EMBL/GenBank/DDBJ whole genome shotgun (WGS) entry which is preliminary data.</text>
</comment>
<keyword evidence="2" id="KW-1185">Reference proteome</keyword>
<dbReference type="AlphaFoldDB" id="A0AAN6T2D2"/>
<accession>A0AAN6T2D2</accession>
<organism evidence="1 2">
    <name type="scientific">Parathielavia hyrcaniae</name>
    <dbReference type="NCBI Taxonomy" id="113614"/>
    <lineage>
        <taxon>Eukaryota</taxon>
        <taxon>Fungi</taxon>
        <taxon>Dikarya</taxon>
        <taxon>Ascomycota</taxon>
        <taxon>Pezizomycotina</taxon>
        <taxon>Sordariomycetes</taxon>
        <taxon>Sordariomycetidae</taxon>
        <taxon>Sordariales</taxon>
        <taxon>Chaetomiaceae</taxon>
        <taxon>Parathielavia</taxon>
    </lineage>
</organism>